<comment type="subcellular location">
    <subcellularLocation>
        <location evidence="1">Cell membrane</location>
        <topology evidence="1">Multi-pass membrane protein</topology>
    </subcellularLocation>
</comment>
<feature type="transmembrane region" description="Helical" evidence="6">
    <location>
        <begin position="148"/>
        <end position="173"/>
    </location>
</feature>
<keyword evidence="3 6" id="KW-0812">Transmembrane</keyword>
<evidence type="ECO:0000256" key="6">
    <source>
        <dbReference type="SAM" id="Phobius"/>
    </source>
</evidence>
<dbReference type="PANTHER" id="PTHR30086">
    <property type="entry name" value="ARGININE EXPORTER PROTEIN ARGO"/>
    <property type="match status" value="1"/>
</dbReference>
<keyword evidence="4 6" id="KW-1133">Transmembrane helix</keyword>
<feature type="transmembrane region" description="Helical" evidence="6">
    <location>
        <begin position="51"/>
        <end position="71"/>
    </location>
</feature>
<evidence type="ECO:0000313" key="8">
    <source>
        <dbReference type="Proteomes" id="UP000551563"/>
    </source>
</evidence>
<feature type="transmembrane region" description="Helical" evidence="6">
    <location>
        <begin position="185"/>
        <end position="205"/>
    </location>
</feature>
<dbReference type="AlphaFoldDB" id="A0A7V6P9U8"/>
<comment type="caution">
    <text evidence="7">The sequence shown here is derived from an EMBL/GenBank/DDBJ whole genome shotgun (WGS) entry which is preliminary data.</text>
</comment>
<dbReference type="EMBL" id="DUMN01000165">
    <property type="protein sequence ID" value="HHV67082.1"/>
    <property type="molecule type" value="Genomic_DNA"/>
</dbReference>
<organism evidence="7 8">
    <name type="scientific">Brucella intermedia</name>
    <dbReference type="NCBI Taxonomy" id="94625"/>
    <lineage>
        <taxon>Bacteria</taxon>
        <taxon>Pseudomonadati</taxon>
        <taxon>Pseudomonadota</taxon>
        <taxon>Alphaproteobacteria</taxon>
        <taxon>Hyphomicrobiales</taxon>
        <taxon>Brucellaceae</taxon>
        <taxon>Brucella/Ochrobactrum group</taxon>
        <taxon>Brucella</taxon>
    </lineage>
</organism>
<sequence>MTAHQSLLALSGIFLLACCSPGPVFLLIASTSAHCGRVEGVRVALGVAGATFAWATFTVLGLGAILASLVWAQTAIRLFAGAYLLWVGACMIRSSLRRKSATASPVPSQTSAFAKGFIASIINPKALAFFGSAFALTAPAHPTAQYHLAAVVALTLLSALWHSALACIFATPALQRGYQSMKRQIDLFVGGVLAFLGGGMFAQGLRRE</sequence>
<dbReference type="Proteomes" id="UP000551563">
    <property type="component" value="Unassembled WGS sequence"/>
</dbReference>
<evidence type="ECO:0000256" key="3">
    <source>
        <dbReference type="ARBA" id="ARBA00022692"/>
    </source>
</evidence>
<evidence type="ECO:0000256" key="4">
    <source>
        <dbReference type="ARBA" id="ARBA00022989"/>
    </source>
</evidence>
<proteinExistence type="predicted"/>
<dbReference type="PANTHER" id="PTHR30086:SF20">
    <property type="entry name" value="ARGININE EXPORTER PROTEIN ARGO-RELATED"/>
    <property type="match status" value="1"/>
</dbReference>
<evidence type="ECO:0000313" key="7">
    <source>
        <dbReference type="EMBL" id="HHV67082.1"/>
    </source>
</evidence>
<dbReference type="GO" id="GO:0005886">
    <property type="term" value="C:plasma membrane"/>
    <property type="evidence" value="ECO:0007669"/>
    <property type="project" value="UniProtKB-SubCell"/>
</dbReference>
<reference evidence="7 8" key="1">
    <citation type="journal article" date="2020" name="Biotechnol. Biofuels">
        <title>New insights from the biogas microbiome by comprehensive genome-resolved metagenomics of nearly 1600 species originating from multiple anaerobic digesters.</title>
        <authorList>
            <person name="Campanaro S."/>
            <person name="Treu L."/>
            <person name="Rodriguez-R L.M."/>
            <person name="Kovalovszki A."/>
            <person name="Ziels R.M."/>
            <person name="Maus I."/>
            <person name="Zhu X."/>
            <person name="Kougias P.G."/>
            <person name="Basile A."/>
            <person name="Luo G."/>
            <person name="Schluter A."/>
            <person name="Konstantinidis K.T."/>
            <person name="Angelidaki I."/>
        </authorList>
    </citation>
    <scope>NUCLEOTIDE SEQUENCE [LARGE SCALE GENOMIC DNA]</scope>
    <source>
        <strain evidence="7">AS04akNAM_66</strain>
    </source>
</reference>
<accession>A0A7V6P9U8</accession>
<evidence type="ECO:0000256" key="2">
    <source>
        <dbReference type="ARBA" id="ARBA00022475"/>
    </source>
</evidence>
<keyword evidence="5 6" id="KW-0472">Membrane</keyword>
<evidence type="ECO:0000256" key="5">
    <source>
        <dbReference type="ARBA" id="ARBA00023136"/>
    </source>
</evidence>
<dbReference type="InterPro" id="IPR001123">
    <property type="entry name" value="LeuE-type"/>
</dbReference>
<dbReference type="GO" id="GO:0015171">
    <property type="term" value="F:amino acid transmembrane transporter activity"/>
    <property type="evidence" value="ECO:0007669"/>
    <property type="project" value="TreeGrafter"/>
</dbReference>
<evidence type="ECO:0000256" key="1">
    <source>
        <dbReference type="ARBA" id="ARBA00004651"/>
    </source>
</evidence>
<keyword evidence="2" id="KW-1003">Cell membrane</keyword>
<dbReference type="Pfam" id="PF01810">
    <property type="entry name" value="LysE"/>
    <property type="match status" value="1"/>
</dbReference>
<feature type="transmembrane region" description="Helical" evidence="6">
    <location>
        <begin position="78"/>
        <end position="96"/>
    </location>
</feature>
<gene>
    <name evidence="7" type="ORF">GXX48_05500</name>
</gene>
<protein>
    <submittedName>
        <fullName evidence="7">LysE family transporter</fullName>
    </submittedName>
</protein>
<name>A0A7V6P9U8_9HYPH</name>
<feature type="transmembrane region" description="Helical" evidence="6">
    <location>
        <begin position="116"/>
        <end position="136"/>
    </location>
</feature>